<dbReference type="AlphaFoldDB" id="A0A1S8A6X1"/>
<dbReference type="InterPro" id="IPR036396">
    <property type="entry name" value="Cyt_P450_sf"/>
</dbReference>
<dbReference type="SUPFAM" id="SSF48264">
    <property type="entry name" value="Cytochrome P450"/>
    <property type="match status" value="1"/>
</dbReference>
<dbReference type="OrthoDB" id="1470350at2759"/>
<dbReference type="GO" id="GO:0016705">
    <property type="term" value="F:oxidoreductase activity, acting on paired donors, with incorporation or reduction of molecular oxygen"/>
    <property type="evidence" value="ECO:0007669"/>
    <property type="project" value="InterPro"/>
</dbReference>
<dbReference type="GO" id="GO:0020037">
    <property type="term" value="F:heme binding"/>
    <property type="evidence" value="ECO:0007669"/>
    <property type="project" value="InterPro"/>
</dbReference>
<evidence type="ECO:0000313" key="3">
    <source>
        <dbReference type="Proteomes" id="UP000054516"/>
    </source>
</evidence>
<organism evidence="2">
    <name type="scientific">Rosellinia necatrix</name>
    <name type="common">White root-rot fungus</name>
    <dbReference type="NCBI Taxonomy" id="77044"/>
    <lineage>
        <taxon>Eukaryota</taxon>
        <taxon>Fungi</taxon>
        <taxon>Dikarya</taxon>
        <taxon>Ascomycota</taxon>
        <taxon>Pezizomycotina</taxon>
        <taxon>Sordariomycetes</taxon>
        <taxon>Xylariomycetidae</taxon>
        <taxon>Xylariales</taxon>
        <taxon>Xylariaceae</taxon>
        <taxon>Rosellinia</taxon>
    </lineage>
</organism>
<sequence>MILFNASFLVVACLLLTGRYIWKCASSPLRTLPGPKASLFTSLVLKVHEFRALRTRYVHSLHLRYGPVVRLAPNEVSFASLEGIKEIYASGGSGYDKTEFYDLFRVYERRTMFTTLKKEDVRKAVDGVGV</sequence>
<evidence type="ECO:0000256" key="1">
    <source>
        <dbReference type="SAM" id="SignalP"/>
    </source>
</evidence>
<gene>
    <name evidence="2" type="ORF">SAMD00023353_1200380</name>
</gene>
<reference evidence="2" key="1">
    <citation type="submission" date="2016-03" db="EMBL/GenBank/DDBJ databases">
        <title>Draft genome sequence of Rosellinia necatrix.</title>
        <authorList>
            <person name="Kanematsu S."/>
        </authorList>
    </citation>
    <scope>NUCLEOTIDE SEQUENCE [LARGE SCALE GENOMIC DNA]</scope>
    <source>
        <strain evidence="2">W97</strain>
    </source>
</reference>
<dbReference type="GO" id="GO:0005506">
    <property type="term" value="F:iron ion binding"/>
    <property type="evidence" value="ECO:0007669"/>
    <property type="project" value="InterPro"/>
</dbReference>
<keyword evidence="1" id="KW-0732">Signal</keyword>
<protein>
    <submittedName>
        <fullName evidence="2">Putative cytochrome P450</fullName>
    </submittedName>
</protein>
<feature type="signal peptide" evidence="1">
    <location>
        <begin position="1"/>
        <end position="26"/>
    </location>
</feature>
<name>A0A1S8A6X1_ROSNE</name>
<dbReference type="EMBL" id="DF977457">
    <property type="protein sequence ID" value="GAW25732.1"/>
    <property type="molecule type" value="Genomic_DNA"/>
</dbReference>
<dbReference type="GO" id="GO:0004497">
    <property type="term" value="F:monooxygenase activity"/>
    <property type="evidence" value="ECO:0007669"/>
    <property type="project" value="InterPro"/>
</dbReference>
<accession>A0A1S8A6X1</accession>
<dbReference type="Proteomes" id="UP000054516">
    <property type="component" value="Unassembled WGS sequence"/>
</dbReference>
<dbReference type="STRING" id="77044.A0A1S8A6X1"/>
<dbReference type="Gene3D" id="1.10.630.10">
    <property type="entry name" value="Cytochrome P450"/>
    <property type="match status" value="1"/>
</dbReference>
<proteinExistence type="predicted"/>
<evidence type="ECO:0000313" key="2">
    <source>
        <dbReference type="EMBL" id="GAW25732.1"/>
    </source>
</evidence>
<keyword evidence="3" id="KW-1185">Reference proteome</keyword>
<feature type="chain" id="PRO_5010518073" evidence="1">
    <location>
        <begin position="27"/>
        <end position="130"/>
    </location>
</feature>